<organism evidence="2 3">
    <name type="scientific">Cohnella kolymensis</name>
    <dbReference type="NCBI Taxonomy" id="1590652"/>
    <lineage>
        <taxon>Bacteria</taxon>
        <taxon>Bacillati</taxon>
        <taxon>Bacillota</taxon>
        <taxon>Bacilli</taxon>
        <taxon>Bacillales</taxon>
        <taxon>Paenibacillaceae</taxon>
        <taxon>Cohnella</taxon>
    </lineage>
</organism>
<evidence type="ECO:0000313" key="2">
    <source>
        <dbReference type="EMBL" id="KIL35066.1"/>
    </source>
</evidence>
<dbReference type="Pfam" id="PF11695">
    <property type="entry name" value="DUF3291"/>
    <property type="match status" value="1"/>
</dbReference>
<protein>
    <recommendedName>
        <fullName evidence="1">DUF3291 domain-containing protein</fullName>
    </recommendedName>
</protein>
<feature type="domain" description="DUF3291" evidence="1">
    <location>
        <begin position="37"/>
        <end position="105"/>
    </location>
</feature>
<gene>
    <name evidence="2" type="ORF">SD71_15530</name>
</gene>
<keyword evidence="3" id="KW-1185">Reference proteome</keyword>
<reference evidence="2 3" key="1">
    <citation type="submission" date="2014-12" db="EMBL/GenBank/DDBJ databases">
        <title>Draft genome sequence of Cohnella kolymensis strain B-2846.</title>
        <authorList>
            <person name="Karlyshev A.V."/>
            <person name="Kudryashova E.B."/>
        </authorList>
    </citation>
    <scope>NUCLEOTIDE SEQUENCE [LARGE SCALE GENOMIC DNA]</scope>
    <source>
        <strain evidence="2 3">VKM B-2846</strain>
    </source>
</reference>
<dbReference type="SUPFAM" id="SSF54909">
    <property type="entry name" value="Dimeric alpha+beta barrel"/>
    <property type="match status" value="1"/>
</dbReference>
<name>A0ABR5A1W7_9BACL</name>
<dbReference type="RefSeq" id="WP_041065040.1">
    <property type="nucleotide sequence ID" value="NZ_JXAL01000024.1"/>
</dbReference>
<dbReference type="InterPro" id="IPR021708">
    <property type="entry name" value="DUF3291"/>
</dbReference>
<evidence type="ECO:0000259" key="1">
    <source>
        <dbReference type="Pfam" id="PF11695"/>
    </source>
</evidence>
<proteinExistence type="predicted"/>
<dbReference type="Proteomes" id="UP000054526">
    <property type="component" value="Unassembled WGS sequence"/>
</dbReference>
<comment type="caution">
    <text evidence="2">The sequence shown here is derived from an EMBL/GenBank/DDBJ whole genome shotgun (WGS) entry which is preliminary data.</text>
</comment>
<sequence>MFISVTRLRLKGKRMLPKFFLHTMKSIRQAKNANGLIHSSFYKEDWTTFWTLTVWENKECMTEFRNRGNHLEAMRISRKIADDLEKINWESDRIPSWSESKERLHKHYGRIEKLG</sequence>
<dbReference type="EMBL" id="JXAL01000024">
    <property type="protein sequence ID" value="KIL35066.1"/>
    <property type="molecule type" value="Genomic_DNA"/>
</dbReference>
<accession>A0ABR5A1W7</accession>
<evidence type="ECO:0000313" key="3">
    <source>
        <dbReference type="Proteomes" id="UP000054526"/>
    </source>
</evidence>
<dbReference type="InterPro" id="IPR011008">
    <property type="entry name" value="Dimeric_a/b-barrel"/>
</dbReference>